<reference evidence="12 13" key="1">
    <citation type="journal article" date="2019" name="Int. J. Syst. Evol. Microbiol.">
        <title>The Global Catalogue of Microorganisms (GCM) 10K type strain sequencing project: providing services to taxonomists for standard genome sequencing and annotation.</title>
        <authorList>
            <consortium name="The Broad Institute Genomics Platform"/>
            <consortium name="The Broad Institute Genome Sequencing Center for Infectious Disease"/>
            <person name="Wu L."/>
            <person name="Ma J."/>
        </authorList>
    </citation>
    <scope>NUCLEOTIDE SEQUENCE [LARGE SCALE GENOMIC DNA]</scope>
    <source>
        <strain evidence="12 13">CGMCC 1.12563</strain>
    </source>
</reference>
<dbReference type="Pfam" id="PF02666">
    <property type="entry name" value="PS_Dcarbxylase"/>
    <property type="match status" value="1"/>
</dbReference>
<keyword evidence="11" id="KW-1133">Transmembrane helix</keyword>
<keyword evidence="4" id="KW-0443">Lipid metabolism</keyword>
<organism evidence="12 13">
    <name type="scientific">Halomarina rubra</name>
    <dbReference type="NCBI Taxonomy" id="2071873"/>
    <lineage>
        <taxon>Archaea</taxon>
        <taxon>Methanobacteriati</taxon>
        <taxon>Methanobacteriota</taxon>
        <taxon>Stenosarchaea group</taxon>
        <taxon>Halobacteria</taxon>
        <taxon>Halobacteriales</taxon>
        <taxon>Natronomonadaceae</taxon>
        <taxon>Halomarina</taxon>
    </lineage>
</organism>
<evidence type="ECO:0000256" key="10">
    <source>
        <dbReference type="ARBA" id="ARBA00023317"/>
    </source>
</evidence>
<keyword evidence="8" id="KW-0456">Lyase</keyword>
<evidence type="ECO:0000256" key="2">
    <source>
        <dbReference type="ARBA" id="ARBA00022516"/>
    </source>
</evidence>
<evidence type="ECO:0000256" key="4">
    <source>
        <dbReference type="ARBA" id="ARBA00023098"/>
    </source>
</evidence>
<keyword evidence="13" id="KW-1185">Reference proteome</keyword>
<keyword evidence="3" id="KW-0210">Decarboxylase</keyword>
<name>A0ABD6ASX5_9EURY</name>
<evidence type="ECO:0000256" key="5">
    <source>
        <dbReference type="ARBA" id="ARBA00023136"/>
    </source>
</evidence>
<keyword evidence="10" id="KW-0670">Pyruvate</keyword>
<dbReference type="PANTHER" id="PTHR35809:SF1">
    <property type="entry name" value="ARCHAETIDYLSERINE DECARBOXYLASE PROENZYME-RELATED"/>
    <property type="match status" value="1"/>
</dbReference>
<dbReference type="Proteomes" id="UP001597187">
    <property type="component" value="Unassembled WGS sequence"/>
</dbReference>
<evidence type="ECO:0000256" key="7">
    <source>
        <dbReference type="ARBA" id="ARBA00023209"/>
    </source>
</evidence>
<evidence type="ECO:0000313" key="13">
    <source>
        <dbReference type="Proteomes" id="UP001597187"/>
    </source>
</evidence>
<proteinExistence type="predicted"/>
<dbReference type="NCBIfam" id="NF003683">
    <property type="entry name" value="PRK05305.2-3"/>
    <property type="match status" value="1"/>
</dbReference>
<dbReference type="GO" id="GO:0008654">
    <property type="term" value="P:phospholipid biosynthetic process"/>
    <property type="evidence" value="ECO:0007669"/>
    <property type="project" value="UniProtKB-KW"/>
</dbReference>
<dbReference type="InterPro" id="IPR033175">
    <property type="entry name" value="PSD-A"/>
</dbReference>
<comment type="caution">
    <text evidence="12">The sequence shown here is derived from an EMBL/GenBank/DDBJ whole genome shotgun (WGS) entry which is preliminary data.</text>
</comment>
<dbReference type="RefSeq" id="WP_250872615.1">
    <property type="nucleotide sequence ID" value="NZ_JALXFV010000002.1"/>
</dbReference>
<keyword evidence="5 11" id="KW-0472">Membrane</keyword>
<keyword evidence="2" id="KW-0444">Lipid biosynthesis</keyword>
<evidence type="ECO:0000256" key="3">
    <source>
        <dbReference type="ARBA" id="ARBA00022793"/>
    </source>
</evidence>
<keyword evidence="11" id="KW-0812">Transmembrane</keyword>
<dbReference type="PANTHER" id="PTHR35809">
    <property type="entry name" value="ARCHAETIDYLSERINE DECARBOXYLASE PROENZYME-RELATED"/>
    <property type="match status" value="1"/>
</dbReference>
<dbReference type="GO" id="GO:0016831">
    <property type="term" value="F:carboxy-lyase activity"/>
    <property type="evidence" value="ECO:0007669"/>
    <property type="project" value="UniProtKB-KW"/>
</dbReference>
<sequence length="207" mass="22411">MFDDYAPDGAKYATLALVAGLLGALRSRVAGVLGVALAGFVLQFYRDPDRQTAPVGVASPADGRVSVIREEDDCLRVGIYMSATDVHVNRAPLAGTVQGVTHRPGAYKPAFSKESDNNEQLQVDFEAFSVVLIAGWFARRIHPYVGVGDRVEKGDRIGHISFGSRADVLLPSEYTEEDLAVEMGDRVYAGQTALAYSAAEREFLDEQ</sequence>
<keyword evidence="6" id="KW-0865">Zymogen</keyword>
<keyword evidence="9" id="KW-1208">Phospholipid metabolism</keyword>
<accession>A0ABD6ASX5</accession>
<dbReference type="InterPro" id="IPR003817">
    <property type="entry name" value="PS_Dcarbxylase"/>
</dbReference>
<feature type="transmembrane region" description="Helical" evidence="11">
    <location>
        <begin position="12"/>
        <end position="42"/>
    </location>
</feature>
<evidence type="ECO:0000256" key="6">
    <source>
        <dbReference type="ARBA" id="ARBA00023145"/>
    </source>
</evidence>
<evidence type="ECO:0000256" key="11">
    <source>
        <dbReference type="SAM" id="Phobius"/>
    </source>
</evidence>
<evidence type="ECO:0000256" key="9">
    <source>
        <dbReference type="ARBA" id="ARBA00023264"/>
    </source>
</evidence>
<protein>
    <submittedName>
        <fullName evidence="12">Protein sorting system archaetidylserine decarboxylase</fullName>
    </submittedName>
</protein>
<keyword evidence="7" id="KW-0594">Phospholipid biosynthesis</keyword>
<evidence type="ECO:0000256" key="1">
    <source>
        <dbReference type="ARBA" id="ARBA00022475"/>
    </source>
</evidence>
<dbReference type="NCBIfam" id="NF038088">
    <property type="entry name" value="anchor_synt_D"/>
    <property type="match status" value="1"/>
</dbReference>
<keyword evidence="1" id="KW-1003">Cell membrane</keyword>
<dbReference type="EMBL" id="JBHUDC010000002">
    <property type="protein sequence ID" value="MFD1512645.1"/>
    <property type="molecule type" value="Genomic_DNA"/>
</dbReference>
<evidence type="ECO:0000313" key="12">
    <source>
        <dbReference type="EMBL" id="MFD1512645.1"/>
    </source>
</evidence>
<evidence type="ECO:0000256" key="8">
    <source>
        <dbReference type="ARBA" id="ARBA00023239"/>
    </source>
</evidence>
<dbReference type="AlphaFoldDB" id="A0ABD6ASX5"/>
<gene>
    <name evidence="12" type="ORF">ACFSBT_05030</name>
</gene>